<evidence type="ECO:0000259" key="3">
    <source>
        <dbReference type="Pfam" id="PF16220"/>
    </source>
</evidence>
<feature type="domain" description="FecR N-terminal" evidence="3">
    <location>
        <begin position="22"/>
        <end position="62"/>
    </location>
</feature>
<proteinExistence type="predicted"/>
<organism evidence="4 5">
    <name type="scientific">Colwellia asteriadis</name>
    <dbReference type="NCBI Taxonomy" id="517723"/>
    <lineage>
        <taxon>Bacteria</taxon>
        <taxon>Pseudomonadati</taxon>
        <taxon>Pseudomonadota</taxon>
        <taxon>Gammaproteobacteria</taxon>
        <taxon>Alteromonadales</taxon>
        <taxon>Colwelliaceae</taxon>
        <taxon>Colwellia</taxon>
    </lineage>
</organism>
<dbReference type="InterPro" id="IPR032623">
    <property type="entry name" value="FecR_N"/>
</dbReference>
<feature type="domain" description="FecR protein" evidence="2">
    <location>
        <begin position="156"/>
        <end position="246"/>
    </location>
</feature>
<dbReference type="PANTHER" id="PTHR30273:SF2">
    <property type="entry name" value="PROTEIN FECR"/>
    <property type="match status" value="1"/>
</dbReference>
<accession>A0ABN1L9F6</accession>
<feature type="transmembrane region" description="Helical" evidence="1">
    <location>
        <begin position="110"/>
        <end position="131"/>
    </location>
</feature>
<dbReference type="RefSeq" id="WP_343818169.1">
    <property type="nucleotide sequence ID" value="NZ_BAAAFA010000009.1"/>
</dbReference>
<comment type="caution">
    <text evidence="4">The sequence shown here is derived from an EMBL/GenBank/DDBJ whole genome shotgun (WGS) entry which is preliminary data.</text>
</comment>
<dbReference type="EMBL" id="BAAAFA010000009">
    <property type="protein sequence ID" value="GAA0821050.1"/>
    <property type="molecule type" value="Genomic_DNA"/>
</dbReference>
<evidence type="ECO:0000313" key="4">
    <source>
        <dbReference type="EMBL" id="GAA0821050.1"/>
    </source>
</evidence>
<dbReference type="Pfam" id="PF16220">
    <property type="entry name" value="DUF4880"/>
    <property type="match status" value="1"/>
</dbReference>
<dbReference type="InterPro" id="IPR006860">
    <property type="entry name" value="FecR"/>
</dbReference>
<keyword evidence="1" id="KW-1133">Transmembrane helix</keyword>
<evidence type="ECO:0000259" key="2">
    <source>
        <dbReference type="Pfam" id="PF04773"/>
    </source>
</evidence>
<evidence type="ECO:0000313" key="5">
    <source>
        <dbReference type="Proteomes" id="UP001500021"/>
    </source>
</evidence>
<dbReference type="InterPro" id="IPR012373">
    <property type="entry name" value="Ferrdict_sens_TM"/>
</dbReference>
<reference evidence="4 5" key="1">
    <citation type="journal article" date="2019" name="Int. J. Syst. Evol. Microbiol.">
        <title>The Global Catalogue of Microorganisms (GCM) 10K type strain sequencing project: providing services to taxonomists for standard genome sequencing and annotation.</title>
        <authorList>
            <consortium name="The Broad Institute Genomics Platform"/>
            <consortium name="The Broad Institute Genome Sequencing Center for Infectious Disease"/>
            <person name="Wu L."/>
            <person name="Ma J."/>
        </authorList>
    </citation>
    <scope>NUCLEOTIDE SEQUENCE [LARGE SCALE GENOMIC DNA]</scope>
    <source>
        <strain evidence="4 5">JCM 15608</strain>
    </source>
</reference>
<gene>
    <name evidence="4" type="ORF">GCM10009111_27450</name>
</gene>
<dbReference type="Gene3D" id="2.60.120.1440">
    <property type="match status" value="1"/>
</dbReference>
<dbReference type="Proteomes" id="UP001500021">
    <property type="component" value="Unassembled WGS sequence"/>
</dbReference>
<keyword evidence="1" id="KW-0812">Transmembrane</keyword>
<dbReference type="PIRSF" id="PIRSF018266">
    <property type="entry name" value="FecR"/>
    <property type="match status" value="1"/>
</dbReference>
<sequence>MKNTDISEQALKDKDSIEHINEQASLWLLTLENEPSTQQRQAFEQWLQNNPQHQSAFEKAQHMWEIADALAIDDFAEDLAMLPEKQSLIAKLQQSAHQLFGAFTIKKVQYYAAFSTALLMVSLLVISTGNISTQSLIAQQQSDEQQNLKLANNEWLTDVAEHKTITTADGTVIYLAAKTHLTVSFTEHERNIYLHQGEALFTVAKDKNRPFIVHNNGRTVQAIGTIFNVKESKTLLAVAVLEGIVKVKSQRYVEQSADESPRLIDNSVELNAGETVQVKESGEISAALTMMLSDEMAWQQGRSSYVDTNLANVIFDLKRYSNLNIHIADQAVADMGYTGSIIYDKVDDWLIALPYIFPVEVERYGNTVVIRASKEQ</sequence>
<keyword evidence="1" id="KW-0472">Membrane</keyword>
<keyword evidence="5" id="KW-1185">Reference proteome</keyword>
<dbReference type="Pfam" id="PF04773">
    <property type="entry name" value="FecR"/>
    <property type="match status" value="1"/>
</dbReference>
<name>A0ABN1L9F6_9GAMM</name>
<protein>
    <submittedName>
        <fullName evidence="4">FecR family protein</fullName>
    </submittedName>
</protein>
<dbReference type="PANTHER" id="PTHR30273">
    <property type="entry name" value="PERIPLASMIC SIGNAL SENSOR AND SIGMA FACTOR ACTIVATOR FECR-RELATED"/>
    <property type="match status" value="1"/>
</dbReference>
<dbReference type="Gene3D" id="3.55.50.30">
    <property type="match status" value="1"/>
</dbReference>
<evidence type="ECO:0000256" key="1">
    <source>
        <dbReference type="SAM" id="Phobius"/>
    </source>
</evidence>